<dbReference type="InterPro" id="IPR006101">
    <property type="entry name" value="Glyco_hydro_2"/>
</dbReference>
<organism evidence="4 5">
    <name type="scientific">Tritrichomonas foetus</name>
    <dbReference type="NCBI Taxonomy" id="1144522"/>
    <lineage>
        <taxon>Eukaryota</taxon>
        <taxon>Metamonada</taxon>
        <taxon>Parabasalia</taxon>
        <taxon>Tritrichomonadida</taxon>
        <taxon>Tritrichomonadidae</taxon>
        <taxon>Tritrichomonas</taxon>
    </lineage>
</organism>
<feature type="transmembrane region" description="Helical" evidence="1">
    <location>
        <begin position="30"/>
        <end position="50"/>
    </location>
</feature>
<dbReference type="InterPro" id="IPR051913">
    <property type="entry name" value="GH2_Domain-Containing"/>
</dbReference>
<dbReference type="Gene3D" id="2.60.40.10">
    <property type="entry name" value="Immunoglobulins"/>
    <property type="match status" value="2"/>
</dbReference>
<gene>
    <name evidence="4" type="ORF">TRFO_09461</name>
</gene>
<dbReference type="PANTHER" id="PTHR42732">
    <property type="entry name" value="BETA-GALACTOSIDASE"/>
    <property type="match status" value="1"/>
</dbReference>
<dbReference type="Proteomes" id="UP000179807">
    <property type="component" value="Unassembled WGS sequence"/>
</dbReference>
<keyword evidence="1" id="KW-0812">Transmembrane</keyword>
<dbReference type="RefSeq" id="XP_068350589.1">
    <property type="nucleotide sequence ID" value="XM_068494883.1"/>
</dbReference>
<feature type="domain" description="Glycoside hydrolase family 2 immunoglobulin-like beta-sandwich" evidence="2">
    <location>
        <begin position="88"/>
        <end position="133"/>
    </location>
</feature>
<dbReference type="PANTHER" id="PTHR42732:SF1">
    <property type="entry name" value="BETA-MANNOSIDASE"/>
    <property type="match status" value="1"/>
</dbReference>
<evidence type="ECO:0000259" key="2">
    <source>
        <dbReference type="Pfam" id="PF00703"/>
    </source>
</evidence>
<sequence>MLLESQDTDSYIDLDVKEEGLTRRPFMKKLLIGLGIFALVSVITIGIVMIPKTNVQKTLFSSHSQANGPRTYIPLDIWNFTKDIKDVGTGAVFTIDKPHLWNGRADPFLYTAYVEVFIGSEVSDIISHDFGFRTMAISREGFFLNDEKVRLNGVNRHQDRQDKGWAVSSENEIEDFDLIYEMGANAIRLAHYQQNESVFEICNRKGFIVWVEVPFIQRFMNTRKSTDNIMNQYIELIKQNFNHPCIAMWGTMNELAFDGHESEELTAVSNMSLIAHVLDPTRLTTGAITPNFKSTDELPNIPDVNGWNFYYGWYYGEISDVSSVIDNLLKEVSFHPMSISEYGADANIKYHSENPKAKDYSEEYQTLLHMKTYEIFLTKKIWGTFIWNMFEFAVDSRDEGGVKGRNNKGMVTYDRKIKKDAYYYYIAMWSEDPFVYVSGKRFHDRAVDNIKFYVFSNQKDLKVYLNDEIIATETNFTNYKEYSVTLNKGVNIVKTISGDLEDSSEFERVTKENPSYRCPN</sequence>
<evidence type="ECO:0000313" key="4">
    <source>
        <dbReference type="EMBL" id="OHS97452.1"/>
    </source>
</evidence>
<dbReference type="GO" id="GO:0005975">
    <property type="term" value="P:carbohydrate metabolic process"/>
    <property type="evidence" value="ECO:0007669"/>
    <property type="project" value="InterPro"/>
</dbReference>
<keyword evidence="1" id="KW-1133">Transmembrane helix</keyword>
<dbReference type="AlphaFoldDB" id="A0A1J4JJN3"/>
<keyword evidence="5" id="KW-1185">Reference proteome</keyword>
<dbReference type="EMBL" id="MLAK01001115">
    <property type="protein sequence ID" value="OHS97452.1"/>
    <property type="molecule type" value="Genomic_DNA"/>
</dbReference>
<dbReference type="Pfam" id="PF02836">
    <property type="entry name" value="Glyco_hydro_2_C"/>
    <property type="match status" value="1"/>
</dbReference>
<evidence type="ECO:0000259" key="3">
    <source>
        <dbReference type="Pfam" id="PF02836"/>
    </source>
</evidence>
<dbReference type="GeneID" id="94829587"/>
<dbReference type="SUPFAM" id="SSF51445">
    <property type="entry name" value="(Trans)glycosidases"/>
    <property type="match status" value="1"/>
</dbReference>
<dbReference type="PRINTS" id="PR00132">
    <property type="entry name" value="GLHYDRLASE2"/>
</dbReference>
<dbReference type="SUPFAM" id="SSF49303">
    <property type="entry name" value="beta-Galactosidase/glucuronidase domain"/>
    <property type="match status" value="1"/>
</dbReference>
<comment type="caution">
    <text evidence="4">The sequence shown here is derived from an EMBL/GenBank/DDBJ whole genome shotgun (WGS) entry which is preliminary data.</text>
</comment>
<accession>A0A1J4JJN3</accession>
<evidence type="ECO:0000313" key="5">
    <source>
        <dbReference type="Proteomes" id="UP000179807"/>
    </source>
</evidence>
<dbReference type="InterPro" id="IPR017853">
    <property type="entry name" value="GH"/>
</dbReference>
<dbReference type="Pfam" id="PF00703">
    <property type="entry name" value="Glyco_hydro_2"/>
    <property type="match status" value="1"/>
</dbReference>
<evidence type="ECO:0008006" key="6">
    <source>
        <dbReference type="Google" id="ProtNLM"/>
    </source>
</evidence>
<dbReference type="OrthoDB" id="408320at2759"/>
<name>A0A1J4JJN3_9EUKA</name>
<reference evidence="4" key="1">
    <citation type="submission" date="2016-10" db="EMBL/GenBank/DDBJ databases">
        <authorList>
            <person name="Benchimol M."/>
            <person name="Almeida L.G."/>
            <person name="Vasconcelos A.T."/>
            <person name="Perreira-Neves A."/>
            <person name="Rosa I.A."/>
            <person name="Tasca T."/>
            <person name="Bogo M.R."/>
            <person name="de Souza W."/>
        </authorList>
    </citation>
    <scope>NUCLEOTIDE SEQUENCE [LARGE SCALE GENOMIC DNA]</scope>
    <source>
        <strain evidence="4">K</strain>
    </source>
</reference>
<proteinExistence type="predicted"/>
<keyword evidence="1" id="KW-0472">Membrane</keyword>
<protein>
    <recommendedName>
        <fullName evidence="6">Beta-glucuronidase</fullName>
    </recommendedName>
</protein>
<dbReference type="VEuPathDB" id="TrichDB:TRFO_09461"/>
<feature type="domain" description="Glycoside hydrolase family 2 catalytic" evidence="3">
    <location>
        <begin position="136"/>
        <end position="422"/>
    </location>
</feature>
<dbReference type="Gene3D" id="3.20.20.80">
    <property type="entry name" value="Glycosidases"/>
    <property type="match status" value="1"/>
</dbReference>
<dbReference type="InterPro" id="IPR006103">
    <property type="entry name" value="Glyco_hydro_2_cat"/>
</dbReference>
<dbReference type="InterPro" id="IPR006102">
    <property type="entry name" value="Ig-like_GH2"/>
</dbReference>
<evidence type="ECO:0000256" key="1">
    <source>
        <dbReference type="SAM" id="Phobius"/>
    </source>
</evidence>
<dbReference type="InterPro" id="IPR013783">
    <property type="entry name" value="Ig-like_fold"/>
</dbReference>
<dbReference type="GO" id="GO:0004553">
    <property type="term" value="F:hydrolase activity, hydrolyzing O-glycosyl compounds"/>
    <property type="evidence" value="ECO:0007669"/>
    <property type="project" value="InterPro"/>
</dbReference>
<dbReference type="InterPro" id="IPR036156">
    <property type="entry name" value="Beta-gal/glucu_dom_sf"/>
</dbReference>